<proteinExistence type="predicted"/>
<dbReference type="Proteomes" id="UP001153331">
    <property type="component" value="Unassembled WGS sequence"/>
</dbReference>
<dbReference type="EMBL" id="JAPHNI010000007">
    <property type="protein sequence ID" value="KAJ8118892.1"/>
    <property type="molecule type" value="Genomic_DNA"/>
</dbReference>
<reference evidence="1" key="1">
    <citation type="submission" date="2022-11" db="EMBL/GenBank/DDBJ databases">
        <title>Genome Sequence of Boeremia exigua.</title>
        <authorList>
            <person name="Buettner E."/>
        </authorList>
    </citation>
    <scope>NUCLEOTIDE SEQUENCE</scope>
    <source>
        <strain evidence="1">CU02</strain>
    </source>
</reference>
<evidence type="ECO:0000313" key="2">
    <source>
        <dbReference type="Proteomes" id="UP001153331"/>
    </source>
</evidence>
<organism evidence="1 2">
    <name type="scientific">Boeremia exigua</name>
    <dbReference type="NCBI Taxonomy" id="749465"/>
    <lineage>
        <taxon>Eukaryota</taxon>
        <taxon>Fungi</taxon>
        <taxon>Dikarya</taxon>
        <taxon>Ascomycota</taxon>
        <taxon>Pezizomycotina</taxon>
        <taxon>Dothideomycetes</taxon>
        <taxon>Pleosporomycetidae</taxon>
        <taxon>Pleosporales</taxon>
        <taxon>Pleosporineae</taxon>
        <taxon>Didymellaceae</taxon>
        <taxon>Boeremia</taxon>
    </lineage>
</organism>
<name>A0ACC2IUV6_9PLEO</name>
<evidence type="ECO:0000313" key="1">
    <source>
        <dbReference type="EMBL" id="KAJ8118892.1"/>
    </source>
</evidence>
<sequence length="994" mass="109539">MNSQPLGHEEPHASVFERYELLDQGCDRRSDVETAPKMRSVARVAAQVDEPKINNERFSPFKLAADVAAILVPLALLGFTVAVSRLNGREVHQATFAAWQDAINVLATLFPILFASIIGRLAYEVARWKLETGSTLQVLEQLLGSRSVGSVVTTQFQLRAFNLLGVLLIVIWACSPLGSQSILRTLSSGVQPQETTSRVVYYDSLNRSGLSDIVVVSPNSLEIANTFFQYLTVLFSATLMTSDAVKVSSMDQWRSVKIPFLDAEAFLSDGSASGWNNVTRRNSLEQFVSVAGLPVTDIPFGNTTLSVESSYVELDCFNVSKITSYPPDLGIRWWSVGKSPGTFNMTNGTWKGVTQENTNDTTGRFPGWHLALDTFIDQYWLDAGHESPGDFMAEQGIEANPTRLLLQSKMATNFVETPISLIAVCDVRQRYVESVVLCERPDAAVTERNCTVTAQRPSQKVHATELISHLNFPQVWTWITRRLPMTGGGGESKRADLVTQYLNDPKLNNMTTVDTSGMFNDIDTMVFSRRLSQILNTYLLLSELYLSAPGGSMAGSFLGYNVTTSATTTTLFEVYTVSSLWISLGGVSCSVLFLGGLLGVVFRHLAVGPEVLGYASTAIRDSRHMELSPKVATMNGLEITKAMKDQRVRYGLAGTTQEGQPSAGVGLQRETTRITRSHELSRSHLHHIMSELPTLVFIPGAWHKPICYTPIIERLERQDLRCKTVELPSTTGDPAATFKDDLDAARATISHELAQGRNVVIVAHSYGGMVGNSAIKGFARPRGQGTLQEPQNGYVIGLVLIASGFTLTGLAFMDPFFGIPPPMWRVNKATGFADIVTPPREFFYHDLPEEEADYWISQLTTQSLKSLFEGGEYTYAGWRDVPVWYIGTIEDHGLPVVAQRLNVGFARGLGAVVEHRELRSSHSPFLSQPDEVVEMMLEAVGGFAARPKSQLVSRSQKKEVFLPAVKLLHPLSWVKYGLPLMFGRAIGWGVSLYY</sequence>
<protein>
    <submittedName>
        <fullName evidence="1">Uncharacterized protein</fullName>
    </submittedName>
</protein>
<keyword evidence="2" id="KW-1185">Reference proteome</keyword>
<comment type="caution">
    <text evidence="1">The sequence shown here is derived from an EMBL/GenBank/DDBJ whole genome shotgun (WGS) entry which is preliminary data.</text>
</comment>
<gene>
    <name evidence="1" type="ORF">OPT61_g220</name>
</gene>
<accession>A0ACC2IUV6</accession>